<sequence>MLASSSPRRADLLKQAGLEFNIMVSEVDETPAPGLAPYELVELLALRKANAVAAGLNNGIVIGADTVVVQDGRILGKPSGPQEAAAMLSLLQGSGHEVYTGVALVNAASRETLVGHELTRVFFNSLTEEEISRYVATGEPLDKAGAYGVQGLAALFINRLEGCYTNVVGLPLARLAKMLKQIGYEVL</sequence>
<comment type="caution">
    <text evidence="7">The sequence shown here is derived from an EMBL/GenBank/DDBJ whole genome shotgun (WGS) entry which is preliminary data.</text>
</comment>
<dbReference type="InterPro" id="IPR029001">
    <property type="entry name" value="ITPase-like_fam"/>
</dbReference>
<dbReference type="Proteomes" id="UP000298324">
    <property type="component" value="Unassembled WGS sequence"/>
</dbReference>
<dbReference type="NCBIfam" id="TIGR00172">
    <property type="entry name" value="maf"/>
    <property type="match status" value="1"/>
</dbReference>
<proteinExistence type="inferred from homology"/>
<dbReference type="CDD" id="cd00555">
    <property type="entry name" value="Maf"/>
    <property type="match status" value="1"/>
</dbReference>
<comment type="function">
    <text evidence="6">Nucleoside triphosphate pyrophosphatase that hydrolyzes dTTP and UTP. May have a dual role in cell division arrest and in preventing the incorporation of modified nucleotides into cellular nucleic acids.</text>
</comment>
<dbReference type="GO" id="GO:0036221">
    <property type="term" value="F:UTP diphosphatase activity"/>
    <property type="evidence" value="ECO:0007669"/>
    <property type="project" value="RHEA"/>
</dbReference>
<feature type="site" description="Important for substrate specificity" evidence="6">
    <location>
        <position position="66"/>
    </location>
</feature>
<comment type="subcellular location">
    <subcellularLocation>
        <location evidence="2 6">Cytoplasm</location>
    </subcellularLocation>
</comment>
<dbReference type="EMBL" id="QFGA01000001">
    <property type="protein sequence ID" value="TEB07323.1"/>
    <property type="molecule type" value="Genomic_DNA"/>
</dbReference>
<dbReference type="GO" id="GO:0036218">
    <property type="term" value="F:dTTP diphosphatase activity"/>
    <property type="evidence" value="ECO:0007669"/>
    <property type="project" value="RHEA"/>
</dbReference>
<name>A0A4Y7REV7_9FIRM</name>
<keyword evidence="5 6" id="KW-0546">Nucleotide metabolism</keyword>
<reference evidence="7 8" key="1">
    <citation type="journal article" date="2018" name="Environ. Microbiol.">
        <title>Novel energy conservation strategies and behaviour of Pelotomaculum schinkii driving syntrophic propionate catabolism.</title>
        <authorList>
            <person name="Hidalgo-Ahumada C.A.P."/>
            <person name="Nobu M.K."/>
            <person name="Narihiro T."/>
            <person name="Tamaki H."/>
            <person name="Liu W.T."/>
            <person name="Kamagata Y."/>
            <person name="Stams A.J.M."/>
            <person name="Imachi H."/>
            <person name="Sousa D.Z."/>
        </authorList>
    </citation>
    <scope>NUCLEOTIDE SEQUENCE [LARGE SCALE GENOMIC DNA]</scope>
    <source>
        <strain evidence="7 8">HH</strain>
    </source>
</reference>
<gene>
    <name evidence="7" type="primary">maf</name>
    <name evidence="7" type="ORF">Psch_00870</name>
</gene>
<evidence type="ECO:0000256" key="6">
    <source>
        <dbReference type="HAMAP-Rule" id="MF_00528"/>
    </source>
</evidence>
<dbReference type="HAMAP" id="MF_00528">
    <property type="entry name" value="Maf"/>
    <property type="match status" value="1"/>
</dbReference>
<evidence type="ECO:0000256" key="5">
    <source>
        <dbReference type="ARBA" id="ARBA00023080"/>
    </source>
</evidence>
<evidence type="ECO:0000256" key="1">
    <source>
        <dbReference type="ARBA" id="ARBA00001968"/>
    </source>
</evidence>
<dbReference type="PANTHER" id="PTHR43213">
    <property type="entry name" value="BIFUNCTIONAL DTTP/UTP PYROPHOSPHATASE/METHYLTRANSFERASE PROTEIN-RELATED"/>
    <property type="match status" value="1"/>
</dbReference>
<dbReference type="PIRSF" id="PIRSF006305">
    <property type="entry name" value="Maf"/>
    <property type="match status" value="1"/>
</dbReference>
<dbReference type="SUPFAM" id="SSF52972">
    <property type="entry name" value="ITPase-like"/>
    <property type="match status" value="1"/>
</dbReference>
<keyword evidence="4 6" id="KW-0378">Hydrolase</keyword>
<comment type="similarity">
    <text evidence="6">Belongs to the Maf family. YhdE subfamily.</text>
</comment>
<dbReference type="EC" id="3.6.1.9" evidence="6"/>
<accession>A0A4Y7REV7</accession>
<dbReference type="InterPro" id="IPR003697">
    <property type="entry name" value="Maf-like"/>
</dbReference>
<comment type="caution">
    <text evidence="6">Lacks conserved residue(s) required for the propagation of feature annotation.</text>
</comment>
<evidence type="ECO:0000256" key="2">
    <source>
        <dbReference type="ARBA" id="ARBA00004496"/>
    </source>
</evidence>
<dbReference type="FunFam" id="3.90.950.10:FF:000005">
    <property type="entry name" value="7-methyl-GTP pyrophosphatase"/>
    <property type="match status" value="1"/>
</dbReference>
<feature type="active site" description="Proton acceptor" evidence="6">
    <location>
        <position position="65"/>
    </location>
</feature>
<dbReference type="GO" id="GO:0005737">
    <property type="term" value="C:cytoplasm"/>
    <property type="evidence" value="ECO:0007669"/>
    <property type="project" value="UniProtKB-SubCell"/>
</dbReference>
<evidence type="ECO:0000256" key="4">
    <source>
        <dbReference type="ARBA" id="ARBA00022801"/>
    </source>
</evidence>
<dbReference type="PANTHER" id="PTHR43213:SF5">
    <property type="entry name" value="BIFUNCTIONAL DTTP_UTP PYROPHOSPHATASE_METHYLTRANSFERASE PROTEIN-RELATED"/>
    <property type="match status" value="1"/>
</dbReference>
<feature type="site" description="Important for substrate specificity" evidence="6">
    <location>
        <position position="150"/>
    </location>
</feature>
<protein>
    <recommendedName>
        <fullName evidence="6">dTTP/UTP pyrophosphatase</fullName>
        <shortName evidence="6">dTTPase/UTPase</shortName>
        <ecNumber evidence="6">3.6.1.9</ecNumber>
    </recommendedName>
    <alternativeName>
        <fullName evidence="6">Nucleoside triphosphate pyrophosphatase</fullName>
    </alternativeName>
    <alternativeName>
        <fullName evidence="6">Nucleotide pyrophosphatase</fullName>
        <shortName evidence="6">Nucleotide PPase</shortName>
    </alternativeName>
</protein>
<evidence type="ECO:0000256" key="3">
    <source>
        <dbReference type="ARBA" id="ARBA00022490"/>
    </source>
</evidence>
<feature type="site" description="Important for substrate specificity" evidence="6">
    <location>
        <position position="8"/>
    </location>
</feature>
<dbReference type="GO" id="GO:0009117">
    <property type="term" value="P:nucleotide metabolic process"/>
    <property type="evidence" value="ECO:0007669"/>
    <property type="project" value="UniProtKB-KW"/>
</dbReference>
<comment type="catalytic activity">
    <reaction evidence="6">
        <text>dTTP + H2O = dTMP + diphosphate + H(+)</text>
        <dbReference type="Rhea" id="RHEA:28534"/>
        <dbReference type="ChEBI" id="CHEBI:15377"/>
        <dbReference type="ChEBI" id="CHEBI:15378"/>
        <dbReference type="ChEBI" id="CHEBI:33019"/>
        <dbReference type="ChEBI" id="CHEBI:37568"/>
        <dbReference type="ChEBI" id="CHEBI:63528"/>
        <dbReference type="EC" id="3.6.1.9"/>
    </reaction>
</comment>
<dbReference type="Pfam" id="PF02545">
    <property type="entry name" value="Maf"/>
    <property type="match status" value="1"/>
</dbReference>
<organism evidence="7 8">
    <name type="scientific">Pelotomaculum schinkii</name>
    <dbReference type="NCBI Taxonomy" id="78350"/>
    <lineage>
        <taxon>Bacteria</taxon>
        <taxon>Bacillati</taxon>
        <taxon>Bacillota</taxon>
        <taxon>Clostridia</taxon>
        <taxon>Eubacteriales</taxon>
        <taxon>Desulfotomaculaceae</taxon>
        <taxon>Pelotomaculum</taxon>
    </lineage>
</organism>
<dbReference type="AlphaFoldDB" id="A0A4Y7REV7"/>
<keyword evidence="8" id="KW-1185">Reference proteome</keyword>
<comment type="catalytic activity">
    <reaction evidence="6">
        <text>UTP + H2O = UMP + diphosphate + H(+)</text>
        <dbReference type="Rhea" id="RHEA:29395"/>
        <dbReference type="ChEBI" id="CHEBI:15377"/>
        <dbReference type="ChEBI" id="CHEBI:15378"/>
        <dbReference type="ChEBI" id="CHEBI:33019"/>
        <dbReference type="ChEBI" id="CHEBI:46398"/>
        <dbReference type="ChEBI" id="CHEBI:57865"/>
        <dbReference type="EC" id="3.6.1.9"/>
    </reaction>
</comment>
<evidence type="ECO:0000313" key="7">
    <source>
        <dbReference type="EMBL" id="TEB07323.1"/>
    </source>
</evidence>
<keyword evidence="3 6" id="KW-0963">Cytoplasm</keyword>
<comment type="cofactor">
    <cofactor evidence="1 6">
        <name>a divalent metal cation</name>
        <dbReference type="ChEBI" id="CHEBI:60240"/>
    </cofactor>
</comment>
<evidence type="ECO:0000313" key="8">
    <source>
        <dbReference type="Proteomes" id="UP000298324"/>
    </source>
</evidence>
<dbReference type="Gene3D" id="3.90.950.10">
    <property type="match status" value="1"/>
</dbReference>